<name>A0ABW9M920_9FIRM</name>
<evidence type="ECO:0000256" key="1">
    <source>
        <dbReference type="SAM" id="Coils"/>
    </source>
</evidence>
<feature type="coiled-coil region" evidence="1">
    <location>
        <begin position="65"/>
        <end position="143"/>
    </location>
</feature>
<feature type="domain" description="Extracellular matrix-binding protein ebh GA module" evidence="4">
    <location>
        <begin position="716"/>
        <end position="772"/>
    </location>
</feature>
<reference evidence="5 6" key="1">
    <citation type="journal article" date="2025" name="Anaerobe">
        <title>Description of Anaerococcus kampingiae sp. nov., Anaerococcus groningensis sp. nov., Anaerococcus martiniensis sp. nov., and Anaerococcus cruorum sp. nov., isolated from human clinical specimens.</title>
        <authorList>
            <person name="Boiten K.E."/>
            <person name="Meijer J."/>
            <person name="van Wezel E.M."/>
            <person name="Veloo A.C.M."/>
        </authorList>
    </citation>
    <scope>NUCLEOTIDE SEQUENCE [LARGE SCALE GENOMIC DNA]</scope>
    <source>
        <strain evidence="5 6">ENR0831</strain>
    </source>
</reference>
<feature type="compositionally biased region" description="Polar residues" evidence="2">
    <location>
        <begin position="886"/>
        <end position="900"/>
    </location>
</feature>
<feature type="coiled-coil region" evidence="1">
    <location>
        <begin position="536"/>
        <end position="797"/>
    </location>
</feature>
<feature type="region of interest" description="Disordered" evidence="2">
    <location>
        <begin position="304"/>
        <end position="327"/>
    </location>
</feature>
<proteinExistence type="predicted"/>
<feature type="compositionally biased region" description="Polar residues" evidence="2">
    <location>
        <begin position="935"/>
        <end position="954"/>
    </location>
</feature>
<dbReference type="InterPro" id="IPR020840">
    <property type="entry name" value="Extracell_matrix-bd_GA"/>
</dbReference>
<evidence type="ECO:0000256" key="3">
    <source>
        <dbReference type="SAM" id="SignalP"/>
    </source>
</evidence>
<feature type="compositionally biased region" description="Acidic residues" evidence="2">
    <location>
        <begin position="901"/>
        <end position="912"/>
    </location>
</feature>
<evidence type="ECO:0000313" key="5">
    <source>
        <dbReference type="EMBL" id="MFO3665251.1"/>
    </source>
</evidence>
<accession>A0ABW9M920</accession>
<keyword evidence="6" id="KW-1185">Reference proteome</keyword>
<dbReference type="EMBL" id="JBGMEI010000003">
    <property type="protein sequence ID" value="MFO3665251.1"/>
    <property type="molecule type" value="Genomic_DNA"/>
</dbReference>
<keyword evidence="3" id="KW-0732">Signal</keyword>
<protein>
    <recommendedName>
        <fullName evidence="4">Extracellular matrix-binding protein ebh GA module domain-containing protein</fullName>
    </recommendedName>
</protein>
<feature type="chain" id="PRO_5046402976" description="Extracellular matrix-binding protein ebh GA module domain-containing protein" evidence="3">
    <location>
        <begin position="27"/>
        <end position="1096"/>
    </location>
</feature>
<evidence type="ECO:0000313" key="6">
    <source>
        <dbReference type="Proteomes" id="UP001637996"/>
    </source>
</evidence>
<dbReference type="Pfam" id="PF01468">
    <property type="entry name" value="GA"/>
    <property type="match status" value="5"/>
</dbReference>
<dbReference type="RefSeq" id="WP_410030961.1">
    <property type="nucleotide sequence ID" value="NZ_JBGMEI010000003.1"/>
</dbReference>
<feature type="coiled-coil region" evidence="1">
    <location>
        <begin position="346"/>
        <end position="504"/>
    </location>
</feature>
<dbReference type="InterPro" id="IPR002988">
    <property type="entry name" value="GA_module"/>
</dbReference>
<feature type="domain" description="Extracellular matrix-binding protein ebh GA module" evidence="4">
    <location>
        <begin position="600"/>
        <end position="651"/>
    </location>
</feature>
<feature type="domain" description="Extracellular matrix-binding protein ebh GA module" evidence="4">
    <location>
        <begin position="237"/>
        <end position="296"/>
    </location>
</feature>
<dbReference type="SMART" id="SM00844">
    <property type="entry name" value="GA"/>
    <property type="match status" value="4"/>
</dbReference>
<organism evidence="5 6">
    <name type="scientific">Anaerococcus martiniensis</name>
    <dbReference type="NCBI Taxonomy" id="3115615"/>
    <lineage>
        <taxon>Bacteria</taxon>
        <taxon>Bacillati</taxon>
        <taxon>Bacillota</taxon>
        <taxon>Tissierellia</taxon>
        <taxon>Tissierellales</taxon>
        <taxon>Peptoniphilaceae</taxon>
        <taxon>Anaerococcus</taxon>
    </lineage>
</organism>
<keyword evidence="1" id="KW-0175">Coiled coil</keyword>
<feature type="domain" description="Extracellular matrix-binding protein ebh GA module" evidence="4">
    <location>
        <begin position="300"/>
        <end position="354"/>
    </location>
</feature>
<sequence>MKSKKIIIAALSLGLIFAPTKPLVFAADAELAEVDFASKRLNLIHKQEIVTGKTENEYKKIKAISDEALKILNSEKNKKTELEKNIERLKNELEANPSNDRKIEIVTEINNLKSQSDLQNQKIDELDQDYKEKEEKRAHYDSIASPERYLLSDYRSANRDIDIEIADAKYQIRVFRNQGLLEDQERNSFISEINAVSKTENPEDYIKIYESARAKAEQKKAEKLAENPEIEPDNQTPNQNQTTAPNEEELKAAKESAIKNLKSRTNLTEAQVKLFEEEINNVENLEELAEINKKVNEADEKAAKAKEVSEAKDNAKQSLESSEHIDSEQKVIFENQIEEADTIDKILEIENNIKLADEKAKKEKEAQELANSKQILEEKLENTNLSPEQKDAFKDRILNAKNQADLEAIQIDIDQAYEKVKKEKELEANKKSLIEKLNSKENLRPDQKAEFEKQIAEATEKEILAKIEEEINQADENAKKEKASQELENAKTDLAEKLNSKENLRPDQKAEFEKQIVEATDKETLTKIEEEIILAVEVAKKEKEAQELENAKLTLEEKLENTSLSPEQKDAFKNRILNLENHADLEAIKKDIDQADEEAAKAKELAEAKEKAKQSLENAKNINLEQKAYFEKQIEDAETVEQLLEIENNIKLADENAKKEKIAQELANSKQILEEKLENTILTQDQKEEFEKQIVEANDKEALAKIEEKINVAVEVANKEKTAEKLKSAKESAIENLKSKTNLIEDQEKLFEEAISNAENLEELAEINKKVNEAEEKAKQEKVSQELENAKTDLAEKLFATSLSQDQKDGFLEKIHNVTDLEGLEAIDKEIEIASNQVDENIGNETEKDPSNEETPSIPDPEIEKPKDEEKDPSEENPNEGESGSLPENQDYNTTENPDPSNEDPVDDDNELENNPQNPDPDNGNNDSSDTSENVENTPTDDNSANGRENNTADGENPEKTSPEGQRPRNTKITRPIFGNTTPVYRPLENPSYLPSTITINETSIANKDTIELKDDLKYLKKGTYKISDLEAKRDKIEEAIKKNKATVRAIGILEDLAPKTLGKNRAKINALLAQSQRLLAQANYALAEYNYLLSK</sequence>
<gene>
    <name evidence="5" type="ORF">ACCQ41_03155</name>
</gene>
<feature type="signal peptide" evidence="3">
    <location>
        <begin position="1"/>
        <end position="26"/>
    </location>
</feature>
<feature type="compositionally biased region" description="Polar residues" evidence="2">
    <location>
        <begin position="233"/>
        <end position="245"/>
    </location>
</feature>
<feature type="compositionally biased region" description="Basic and acidic residues" evidence="2">
    <location>
        <begin position="217"/>
        <end position="226"/>
    </location>
</feature>
<feature type="compositionally biased region" description="Low complexity" evidence="2">
    <location>
        <begin position="913"/>
        <end position="934"/>
    </location>
</feature>
<feature type="region of interest" description="Disordered" evidence="2">
    <location>
        <begin position="217"/>
        <end position="256"/>
    </location>
</feature>
<evidence type="ECO:0000259" key="4">
    <source>
        <dbReference type="SMART" id="SM00844"/>
    </source>
</evidence>
<feature type="region of interest" description="Disordered" evidence="2">
    <location>
        <begin position="832"/>
        <end position="988"/>
    </location>
</feature>
<evidence type="ECO:0000256" key="2">
    <source>
        <dbReference type="SAM" id="MobiDB-lite"/>
    </source>
</evidence>
<dbReference type="Proteomes" id="UP001637996">
    <property type="component" value="Unassembled WGS sequence"/>
</dbReference>
<comment type="caution">
    <text evidence="5">The sequence shown here is derived from an EMBL/GenBank/DDBJ whole genome shotgun (WGS) entry which is preliminary data.</text>
</comment>